<feature type="region of interest" description="Disordered" evidence="1">
    <location>
        <begin position="61"/>
        <end position="92"/>
    </location>
</feature>
<evidence type="ECO:0000313" key="2">
    <source>
        <dbReference type="EMBL" id="KPI41233.1"/>
    </source>
</evidence>
<dbReference type="VEuPathDB" id="FungiDB:AB675_8073"/>
<dbReference type="EMBL" id="LFJN01000010">
    <property type="protein sequence ID" value="KPI41233.1"/>
    <property type="molecule type" value="Genomic_DNA"/>
</dbReference>
<name>A0A0N1HC53_9EURO</name>
<gene>
    <name evidence="2" type="ORF">AB675_8073</name>
</gene>
<dbReference type="RefSeq" id="XP_018001196.1">
    <property type="nucleotide sequence ID" value="XM_018148491.1"/>
</dbReference>
<feature type="compositionally biased region" description="Polar residues" evidence="1">
    <location>
        <begin position="23"/>
        <end position="33"/>
    </location>
</feature>
<evidence type="ECO:0000256" key="1">
    <source>
        <dbReference type="SAM" id="MobiDB-lite"/>
    </source>
</evidence>
<feature type="compositionally biased region" description="Polar residues" evidence="1">
    <location>
        <begin position="66"/>
        <end position="80"/>
    </location>
</feature>
<keyword evidence="3" id="KW-1185">Reference proteome</keyword>
<dbReference type="OrthoDB" id="5317787at2759"/>
<sequence length="415" mass="47278">MSSRSSQSSRSSSASSSHSTGSQRTYKTNLTSHSDVRPGLQHYDTAPAKVFWFADDLGECPDGQSDPRSSAETYASTVSPSEDLGTQPEYELPQDRPRVFDSEAIPSTPSDFSKLFPTTRRLLIQHDDTTSDGNMNIRVDTEALSPAGERLKMTIFHLRMKNLYERQFSLRRYCRDSGREVCNSTKKYVKPLPPGLPQQKPPFSRSITTALHNLGRKRTHRQDADSDSEDGEDLEHELRNFTLTSEVKADIPTNTIRLEFSNYAQVELHRRRGHAHSKQWDFEYWGEPYSWQRDLKDDDGDVFYTYDLINLRTGAEVAHILPDKLEPQQAALECRQGSWIPPSSMRLRDGTISADLADVIVSTGLTAMVDDCIKRRWHSRGTVRLHAPSADAKEYLEPEEIVDRVFPRRATNQRR</sequence>
<feature type="compositionally biased region" description="Low complexity" evidence="1">
    <location>
        <begin position="1"/>
        <end position="22"/>
    </location>
</feature>
<comment type="caution">
    <text evidence="2">The sequence shown here is derived from an EMBL/GenBank/DDBJ whole genome shotgun (WGS) entry which is preliminary data.</text>
</comment>
<dbReference type="AlphaFoldDB" id="A0A0N1HC53"/>
<dbReference type="STRING" id="1664694.A0A0N1HC53"/>
<organism evidence="2 3">
    <name type="scientific">Cyphellophora attinorum</name>
    <dbReference type="NCBI Taxonomy" id="1664694"/>
    <lineage>
        <taxon>Eukaryota</taxon>
        <taxon>Fungi</taxon>
        <taxon>Dikarya</taxon>
        <taxon>Ascomycota</taxon>
        <taxon>Pezizomycotina</taxon>
        <taxon>Eurotiomycetes</taxon>
        <taxon>Chaetothyriomycetidae</taxon>
        <taxon>Chaetothyriales</taxon>
        <taxon>Cyphellophoraceae</taxon>
        <taxon>Cyphellophora</taxon>
    </lineage>
</organism>
<proteinExistence type="predicted"/>
<feature type="region of interest" description="Disordered" evidence="1">
    <location>
        <begin position="214"/>
        <end position="233"/>
    </location>
</feature>
<dbReference type="Proteomes" id="UP000038010">
    <property type="component" value="Unassembled WGS sequence"/>
</dbReference>
<evidence type="ECO:0000313" key="3">
    <source>
        <dbReference type="Proteomes" id="UP000038010"/>
    </source>
</evidence>
<protein>
    <submittedName>
        <fullName evidence="2">Uncharacterized protein</fullName>
    </submittedName>
</protein>
<accession>A0A0N1HC53</accession>
<dbReference type="GeneID" id="28740370"/>
<reference evidence="2 3" key="1">
    <citation type="submission" date="2015-06" db="EMBL/GenBank/DDBJ databases">
        <title>Draft genome of the ant-associated black yeast Phialophora attae CBS 131958.</title>
        <authorList>
            <person name="Moreno L.F."/>
            <person name="Stielow B.J."/>
            <person name="de Hoog S."/>
            <person name="Vicente V.A."/>
            <person name="Weiss V.A."/>
            <person name="de Vries M."/>
            <person name="Cruz L.M."/>
            <person name="Souza E.M."/>
        </authorList>
    </citation>
    <scope>NUCLEOTIDE SEQUENCE [LARGE SCALE GENOMIC DNA]</scope>
    <source>
        <strain evidence="2 3">CBS 131958</strain>
    </source>
</reference>
<feature type="region of interest" description="Disordered" evidence="1">
    <location>
        <begin position="1"/>
        <end position="41"/>
    </location>
</feature>